<sequence>MRRLAPLLLAAASALTVPVHAHASDDNDAARRQASDALMADYHGQSPGAALLVLKHGQVLHARGYGLADLDTGQAVDTRTNFRLASVSKQFTAMAVLLLAADGSLQLDDPLAHWLPGLPPATASVTLRHLLVHASGLVDYEDHLPVGLDKQLRDADVLAILRGQDRTYFPPGSGYRYSNSGYALLALVVEKASGQAYADFLRQRLFLPLGMNHTHARTDDGPAIAFRAYGYRQLDGHWQRSDQSPTSAVLGDGGIYSSAEDLSRWLAELDTPRVLPAAMVNQALSAANPVHGEADVSHYGLGWRLHPGLAWHSGESIGFRNVLIRFPEQRLDIVLLSNRDAPEPYALARRIAVLWGAPAP</sequence>
<gene>
    <name evidence="3" type="ORF">H4O09_07695</name>
</gene>
<evidence type="ECO:0000313" key="3">
    <source>
        <dbReference type="EMBL" id="MBB1116928.1"/>
    </source>
</evidence>
<dbReference type="InterPro" id="IPR050491">
    <property type="entry name" value="AmpC-like"/>
</dbReference>
<dbReference type="EMBL" id="JACIUV010000003">
    <property type="protein sequence ID" value="MBB1116928.1"/>
    <property type="molecule type" value="Genomic_DNA"/>
</dbReference>
<dbReference type="SUPFAM" id="SSF56601">
    <property type="entry name" value="beta-lactamase/transpeptidase-like"/>
    <property type="match status" value="1"/>
</dbReference>
<evidence type="ECO:0000256" key="1">
    <source>
        <dbReference type="SAM" id="SignalP"/>
    </source>
</evidence>
<evidence type="ECO:0000313" key="4">
    <source>
        <dbReference type="Proteomes" id="UP000550609"/>
    </source>
</evidence>
<dbReference type="InterPro" id="IPR012338">
    <property type="entry name" value="Beta-lactam/transpept-like"/>
</dbReference>
<dbReference type="InterPro" id="IPR001466">
    <property type="entry name" value="Beta-lactam-related"/>
</dbReference>
<feature type="chain" id="PRO_5030762198" evidence="1">
    <location>
        <begin position="24"/>
        <end position="360"/>
    </location>
</feature>
<reference evidence="3 4" key="1">
    <citation type="submission" date="2020-08" db="EMBL/GenBank/DDBJ databases">
        <title>Stenotrophomonas sp. W1S232.</title>
        <authorList>
            <person name="Deng Y."/>
        </authorList>
    </citation>
    <scope>NUCLEOTIDE SEQUENCE [LARGE SCALE GENOMIC DNA]</scope>
    <source>
        <strain evidence="3 4">W1S232</strain>
    </source>
</reference>
<accession>A0A7W3YVH4</accession>
<dbReference type="RefSeq" id="WP_182622077.1">
    <property type="nucleotide sequence ID" value="NZ_JACIUV010000003.1"/>
</dbReference>
<protein>
    <submittedName>
        <fullName evidence="3">Beta-lactamase family protein</fullName>
    </submittedName>
</protein>
<feature type="signal peptide" evidence="1">
    <location>
        <begin position="1"/>
        <end position="23"/>
    </location>
</feature>
<dbReference type="PANTHER" id="PTHR46825">
    <property type="entry name" value="D-ALANYL-D-ALANINE-CARBOXYPEPTIDASE/ENDOPEPTIDASE AMPH"/>
    <property type="match status" value="1"/>
</dbReference>
<organism evidence="3 4">
    <name type="scientific">Stenotrophomonas koreensis</name>
    <dbReference type="NCBI Taxonomy" id="266128"/>
    <lineage>
        <taxon>Bacteria</taxon>
        <taxon>Pseudomonadati</taxon>
        <taxon>Pseudomonadota</taxon>
        <taxon>Gammaproteobacteria</taxon>
        <taxon>Lysobacterales</taxon>
        <taxon>Lysobacteraceae</taxon>
        <taxon>Stenotrophomonas</taxon>
    </lineage>
</organism>
<feature type="domain" description="Beta-lactamase-related" evidence="2">
    <location>
        <begin position="39"/>
        <end position="352"/>
    </location>
</feature>
<name>A0A7W3YVH4_9GAMM</name>
<dbReference type="AlphaFoldDB" id="A0A7W3YVH4"/>
<dbReference type="PANTHER" id="PTHR46825:SF9">
    <property type="entry name" value="BETA-LACTAMASE-RELATED DOMAIN-CONTAINING PROTEIN"/>
    <property type="match status" value="1"/>
</dbReference>
<evidence type="ECO:0000259" key="2">
    <source>
        <dbReference type="Pfam" id="PF00144"/>
    </source>
</evidence>
<dbReference type="Pfam" id="PF00144">
    <property type="entry name" value="Beta-lactamase"/>
    <property type="match status" value="1"/>
</dbReference>
<proteinExistence type="predicted"/>
<dbReference type="Gene3D" id="3.40.710.10">
    <property type="entry name" value="DD-peptidase/beta-lactamase superfamily"/>
    <property type="match status" value="1"/>
</dbReference>
<comment type="caution">
    <text evidence="3">The sequence shown here is derived from an EMBL/GenBank/DDBJ whole genome shotgun (WGS) entry which is preliminary data.</text>
</comment>
<keyword evidence="1" id="KW-0732">Signal</keyword>
<dbReference type="Proteomes" id="UP000550609">
    <property type="component" value="Unassembled WGS sequence"/>
</dbReference>